<accession>A0A8J5JZK8</accession>
<proteinExistence type="predicted"/>
<dbReference type="SUPFAM" id="SSF46689">
    <property type="entry name" value="Homeodomain-like"/>
    <property type="match status" value="1"/>
</dbReference>
<protein>
    <submittedName>
        <fullName evidence="2">Putative Glutamate receptor-like 78</fullName>
    </submittedName>
</protein>
<dbReference type="Gene3D" id="1.10.10.10">
    <property type="entry name" value="Winged helix-like DNA-binding domain superfamily/Winged helix DNA-binding domain"/>
    <property type="match status" value="1"/>
</dbReference>
<evidence type="ECO:0000256" key="1">
    <source>
        <dbReference type="ARBA" id="ARBA00004123"/>
    </source>
</evidence>
<gene>
    <name evidence="2" type="primary">Glrk-L78</name>
    <name evidence="2" type="ORF">Hamer_G007855</name>
</gene>
<reference evidence="2" key="1">
    <citation type="journal article" date="2021" name="Sci. Adv.">
        <title>The American lobster genome reveals insights on longevity, neural, and immune adaptations.</title>
        <authorList>
            <person name="Polinski J.M."/>
            <person name="Zimin A.V."/>
            <person name="Clark K.F."/>
            <person name="Kohn A.B."/>
            <person name="Sadowski N."/>
            <person name="Timp W."/>
            <person name="Ptitsyn A."/>
            <person name="Khanna P."/>
            <person name="Romanova D.Y."/>
            <person name="Williams P."/>
            <person name="Greenwood S.J."/>
            <person name="Moroz L.L."/>
            <person name="Walt D.R."/>
            <person name="Bodnar A.G."/>
        </authorList>
    </citation>
    <scope>NUCLEOTIDE SEQUENCE</scope>
    <source>
        <strain evidence="2">GMGI-L3</strain>
    </source>
</reference>
<evidence type="ECO:0000313" key="2">
    <source>
        <dbReference type="EMBL" id="KAG7162339.1"/>
    </source>
</evidence>
<dbReference type="AlphaFoldDB" id="A0A8J5JZK8"/>
<name>A0A8J5JZK8_HOMAM</name>
<keyword evidence="3" id="KW-1185">Reference proteome</keyword>
<sequence length="163" mass="18656">MKSTDQMPAWSALINTSSRRWLSLSSQLHRGLLFSWALLSLNAQADMQKRCVPKTTELADRTRFVRMWMDGESARTIAEKSGTSVTTVYRWIRRWQQKGNVNTMPRRGQCHIALSQEEAEVIQVLMSPRMKNSMIVSGILRHLSRYNSAPYHLLNNGVASGLY</sequence>
<dbReference type="Proteomes" id="UP000747542">
    <property type="component" value="Unassembled WGS sequence"/>
</dbReference>
<dbReference type="GO" id="GO:0005634">
    <property type="term" value="C:nucleus"/>
    <property type="evidence" value="ECO:0007669"/>
    <property type="project" value="UniProtKB-SubCell"/>
</dbReference>
<comment type="subcellular location">
    <subcellularLocation>
        <location evidence="1">Nucleus</location>
    </subcellularLocation>
</comment>
<keyword evidence="2" id="KW-0675">Receptor</keyword>
<dbReference type="EMBL" id="JAHLQT010027705">
    <property type="protein sequence ID" value="KAG7162339.1"/>
    <property type="molecule type" value="Genomic_DNA"/>
</dbReference>
<organism evidence="2 3">
    <name type="scientific">Homarus americanus</name>
    <name type="common">American lobster</name>
    <dbReference type="NCBI Taxonomy" id="6706"/>
    <lineage>
        <taxon>Eukaryota</taxon>
        <taxon>Metazoa</taxon>
        <taxon>Ecdysozoa</taxon>
        <taxon>Arthropoda</taxon>
        <taxon>Crustacea</taxon>
        <taxon>Multicrustacea</taxon>
        <taxon>Malacostraca</taxon>
        <taxon>Eumalacostraca</taxon>
        <taxon>Eucarida</taxon>
        <taxon>Decapoda</taxon>
        <taxon>Pleocyemata</taxon>
        <taxon>Astacidea</taxon>
        <taxon>Nephropoidea</taxon>
        <taxon>Nephropidae</taxon>
        <taxon>Homarus</taxon>
    </lineage>
</organism>
<feature type="non-terminal residue" evidence="2">
    <location>
        <position position="163"/>
    </location>
</feature>
<evidence type="ECO:0000313" key="3">
    <source>
        <dbReference type="Proteomes" id="UP000747542"/>
    </source>
</evidence>
<dbReference type="Pfam" id="PF13384">
    <property type="entry name" value="HTH_23"/>
    <property type="match status" value="1"/>
</dbReference>
<comment type="caution">
    <text evidence="2">The sequence shown here is derived from an EMBL/GenBank/DDBJ whole genome shotgun (WGS) entry which is preliminary data.</text>
</comment>
<dbReference type="InterPro" id="IPR036388">
    <property type="entry name" value="WH-like_DNA-bd_sf"/>
</dbReference>
<dbReference type="InterPro" id="IPR009057">
    <property type="entry name" value="Homeodomain-like_sf"/>
</dbReference>